<dbReference type="Proteomes" id="UP001500390">
    <property type="component" value="Unassembled WGS sequence"/>
</dbReference>
<proteinExistence type="predicted"/>
<comment type="caution">
    <text evidence="1">The sequence shown here is derived from an EMBL/GenBank/DDBJ whole genome shotgun (WGS) entry which is preliminary data.</text>
</comment>
<organism evidence="1 2">
    <name type="scientific">Ornithinibacter aureus</name>
    <dbReference type="NCBI Taxonomy" id="622664"/>
    <lineage>
        <taxon>Bacteria</taxon>
        <taxon>Bacillati</taxon>
        <taxon>Actinomycetota</taxon>
        <taxon>Actinomycetes</taxon>
        <taxon>Micrococcales</taxon>
        <taxon>Intrasporangiaceae</taxon>
        <taxon>Ornithinibacter</taxon>
    </lineage>
</organism>
<evidence type="ECO:0000313" key="1">
    <source>
        <dbReference type="EMBL" id="GAA4390764.1"/>
    </source>
</evidence>
<gene>
    <name evidence="1" type="ORF">GCM10023153_08120</name>
</gene>
<protein>
    <submittedName>
        <fullName evidence="1">Uncharacterized protein</fullName>
    </submittedName>
</protein>
<keyword evidence="2" id="KW-1185">Reference proteome</keyword>
<evidence type="ECO:0000313" key="2">
    <source>
        <dbReference type="Proteomes" id="UP001500390"/>
    </source>
</evidence>
<accession>A0ABP8JHB8</accession>
<sequence>MAGWQTHLRDVLAGAHPIALTEVGLGSYTLLPHHRTGTAAAYRTPFTTSARARGRIDVTVPLTDGSNLDGGTGRLLLRGPGDVLGIDPRQVVRRYPSPGTRDAEPSDLAHCELDQPDLPWLFTPTGPDAGGHLPPWLRLVVVPDEPGLVRPPDKPGLPAWADVALADLPPEADAWAWAHVQVLGSPREPGATGQDPRLSPENPALNVARLLCPRELEPNRSWTALLVPTFEVGRRAGLGITDPLDDLRWAWTLGGPEPTVRLPVYDHWSFSTGLDGDFESLARRIQPVHAPMGTGRRLVDTSDPGLGLDVTTSGGPRAVHGALTHPVPDAAGDTAAAVPAPGAAGVWDDEAVEALRARVEQPDHVQFDAVAFDPAERDPELAPPLYGGTHLATGTLPAAGAEPAWLRQLNLDPAHRIAAGLGAAVARMDQEDLMTSAWAQLPSVLDANTALRAAQFARFVGDRLHSRHLARLDPGALLAVTSRAHSRLLAEPGSTTRAVVGRSATPTAATASTLRALARPGGPLRRFAAEGSGPLLADGDVAHDWVWRYSPPDGARGIGDVGRALLAELGVVDPDALAAGVAEPGLIDAITDGGAGAAPGVDPATVTRLALSGLLEVLLTALPTVREVESPEPGRELDQSALDRAASLVSQAGGLIQAQDEWWLPRPLTTRHELPGTDVPEAPGRLAVGTPDLQDLVTFLWERLVHQGAGQGEPAGEAFDEPTAGAARRLVEVFQGETERLVEALAQAYDDAFIGTDSLSESVREVLVVPSLHLLPLLEPAVTIGRRVRQRIPGLDAHFPGWLDNTRYDPVMAAPRFTHPMYEALHRHDPEWLLPGVASIDPHEMMTTLATNPVFVEAFLVGLNHEFMRELVWRGYPTDGRGTSFRSFWSPTDELDDEIHRLRGGDLGTHLGDAASGRLVVLVRGELVRRHPHLLGVAVQQDGGDEPIEYRRRPARTLFQLRIGPDLLLTGVDLTAQDALTADPLGPDGTLEPVPRDGAWWFTLSEHVGEPRFGLDVTPGPGDPPLPPPPRARDDLAWADWPLVGAHLSPATAPRPAGAAANPTSADLAWLLFQLPARAGYRLGRMLRPRPWWEVGP</sequence>
<dbReference type="RefSeq" id="WP_159899970.1">
    <property type="nucleotide sequence ID" value="NZ_BAABFX010000015.1"/>
</dbReference>
<reference evidence="2" key="1">
    <citation type="journal article" date="2019" name="Int. J. Syst. Evol. Microbiol.">
        <title>The Global Catalogue of Microorganisms (GCM) 10K type strain sequencing project: providing services to taxonomists for standard genome sequencing and annotation.</title>
        <authorList>
            <consortium name="The Broad Institute Genomics Platform"/>
            <consortium name="The Broad Institute Genome Sequencing Center for Infectious Disease"/>
            <person name="Wu L."/>
            <person name="Ma J."/>
        </authorList>
    </citation>
    <scope>NUCLEOTIDE SEQUENCE [LARGE SCALE GENOMIC DNA]</scope>
    <source>
        <strain evidence="2">JCM 17738</strain>
    </source>
</reference>
<dbReference type="EMBL" id="BAABFX010000015">
    <property type="protein sequence ID" value="GAA4390764.1"/>
    <property type="molecule type" value="Genomic_DNA"/>
</dbReference>
<name>A0ABP8JHB8_9MICO</name>